<reference evidence="2 3" key="1">
    <citation type="submission" date="2016-10" db="EMBL/GenBank/DDBJ databases">
        <authorList>
            <person name="Varghese N."/>
            <person name="Submissions S."/>
        </authorList>
    </citation>
    <scope>NUCLEOTIDE SEQUENCE [LARGE SCALE GENOMIC DNA]</scope>
    <source>
        <strain evidence="2 3">LMG 22274</strain>
    </source>
</reference>
<sequence length="137" mass="15457">MRYEDTEQSLSANDLDAFEHVTKIRLPEAFKRHYLGHNGGYPVDVERVVGLDHVFPFHGFFPLKYGALTIEMMKKDLAEDFGLSDAIPFAYDQGSNIFYIATTCNDCGAVLQITADTKDIFFVCNSFDQFLNGLQVS</sequence>
<name>A0AAQ1GCS7_9BURK</name>
<dbReference type="EMBL" id="FNZM01000003">
    <property type="protein sequence ID" value="SEJ22862.1"/>
    <property type="molecule type" value="Genomic_DNA"/>
</dbReference>
<gene>
    <name evidence="2" type="ORF">SAMN05216550_103240</name>
</gene>
<comment type="caution">
    <text evidence="2">The sequence shown here is derived from an EMBL/GenBank/DDBJ whole genome shotgun (WGS) entry which is preliminary data.</text>
</comment>
<evidence type="ECO:0000313" key="2">
    <source>
        <dbReference type="EMBL" id="SEJ22862.1"/>
    </source>
</evidence>
<dbReference type="InterPro" id="IPR018958">
    <property type="entry name" value="Knr4/Smi1-like_dom"/>
</dbReference>
<dbReference type="RefSeq" id="WP_074981980.1">
    <property type="nucleotide sequence ID" value="NZ_CADFGN010000001.1"/>
</dbReference>
<dbReference type="SMART" id="SM00860">
    <property type="entry name" value="SMI1_KNR4"/>
    <property type="match status" value="1"/>
</dbReference>
<organism evidence="2 3">
    <name type="scientific">Paraburkholderia tropica</name>
    <dbReference type="NCBI Taxonomy" id="92647"/>
    <lineage>
        <taxon>Bacteria</taxon>
        <taxon>Pseudomonadati</taxon>
        <taxon>Pseudomonadota</taxon>
        <taxon>Betaproteobacteria</taxon>
        <taxon>Burkholderiales</taxon>
        <taxon>Burkholderiaceae</taxon>
        <taxon>Paraburkholderia</taxon>
    </lineage>
</organism>
<evidence type="ECO:0000313" key="3">
    <source>
        <dbReference type="Proteomes" id="UP000183529"/>
    </source>
</evidence>
<proteinExistence type="predicted"/>
<dbReference type="SUPFAM" id="SSF160631">
    <property type="entry name" value="SMI1/KNR4-like"/>
    <property type="match status" value="1"/>
</dbReference>
<evidence type="ECO:0000259" key="1">
    <source>
        <dbReference type="SMART" id="SM00860"/>
    </source>
</evidence>
<dbReference type="Pfam" id="PF09346">
    <property type="entry name" value="SMI1_KNR4"/>
    <property type="match status" value="1"/>
</dbReference>
<dbReference type="Gene3D" id="3.40.1580.10">
    <property type="entry name" value="SMI1/KNR4-like"/>
    <property type="match status" value="1"/>
</dbReference>
<feature type="domain" description="Knr4/Smi1-like" evidence="1">
    <location>
        <begin position="9"/>
        <end position="133"/>
    </location>
</feature>
<protein>
    <submittedName>
        <fullName evidence="2">SMI1-KNR4 cell-wall</fullName>
    </submittedName>
</protein>
<accession>A0AAQ1GCS7</accession>
<dbReference type="AlphaFoldDB" id="A0AAQ1GCS7"/>
<dbReference type="InterPro" id="IPR037883">
    <property type="entry name" value="Knr4/Smi1-like_sf"/>
</dbReference>
<dbReference type="Proteomes" id="UP000183529">
    <property type="component" value="Unassembled WGS sequence"/>
</dbReference>